<dbReference type="InterPro" id="IPR052721">
    <property type="entry name" value="ET_Amicyanin"/>
</dbReference>
<dbReference type="Proteomes" id="UP000006101">
    <property type="component" value="Chromosome"/>
</dbReference>
<feature type="binding site" evidence="7">
    <location>
        <position position="236"/>
    </location>
    <ligand>
        <name>Cu cation</name>
        <dbReference type="ChEBI" id="CHEBI:23378"/>
    </ligand>
</feature>
<organism evidence="10 11">
    <name type="scientific">Candidatus Nitrosopumilus koreensis AR1</name>
    <dbReference type="NCBI Taxonomy" id="1229908"/>
    <lineage>
        <taxon>Archaea</taxon>
        <taxon>Nitrososphaerota</taxon>
        <taxon>Nitrososphaeria</taxon>
        <taxon>Nitrosopumilales</taxon>
        <taxon>Nitrosopumilaceae</taxon>
        <taxon>Nitrosopumilus</taxon>
    </lineage>
</organism>
<keyword evidence="4" id="KW-0574">Periplasm</keyword>
<dbReference type="PRINTS" id="PR00155">
    <property type="entry name" value="AMICYANIN"/>
</dbReference>
<keyword evidence="2" id="KW-0813">Transport</keyword>
<evidence type="ECO:0000256" key="3">
    <source>
        <dbReference type="ARBA" id="ARBA00022723"/>
    </source>
</evidence>
<accession>K0B706</accession>
<dbReference type="InterPro" id="IPR008972">
    <property type="entry name" value="Cupredoxin"/>
</dbReference>
<dbReference type="Gene3D" id="2.60.40.420">
    <property type="entry name" value="Cupredoxins - blue copper proteins"/>
    <property type="match status" value="2"/>
</dbReference>
<keyword evidence="11" id="KW-1185">Reference proteome</keyword>
<comment type="cofactor">
    <cofactor evidence="7">
        <name>Cu cation</name>
        <dbReference type="ChEBI" id="CHEBI:23378"/>
    </cofactor>
    <text evidence="7">Binds 1 copper ion per subunit.</text>
</comment>
<evidence type="ECO:0000256" key="7">
    <source>
        <dbReference type="PIRSR" id="PIRSR602386-1"/>
    </source>
</evidence>
<keyword evidence="3 7" id="KW-0479">Metal-binding</keyword>
<dbReference type="HOGENOM" id="CLU_651529_0_0_2"/>
<keyword evidence="8" id="KW-1133">Transmembrane helix</keyword>
<keyword evidence="6 7" id="KW-0186">Copper</keyword>
<dbReference type="GO" id="GO:0042597">
    <property type="term" value="C:periplasmic space"/>
    <property type="evidence" value="ECO:0007669"/>
    <property type="project" value="UniProtKB-SubCell"/>
</dbReference>
<reference evidence="10 11" key="1">
    <citation type="journal article" date="2012" name="J. Bacteriol.">
        <title>Draft Genome Sequence of an Ammonia-Oxidizing Archaeon, "Candidatus Nitrosopumilus koreensis" AR1, from Marine Sediment.</title>
        <authorList>
            <person name="Park S.J."/>
            <person name="Kim J.G."/>
            <person name="Jung M.Y."/>
            <person name="Kim S.J."/>
            <person name="Cha I.T."/>
            <person name="Kwon K."/>
            <person name="Lee J.H."/>
            <person name="Rhee S.K."/>
        </authorList>
    </citation>
    <scope>NUCLEOTIDE SEQUENCE [LARGE SCALE GENOMIC DNA]</scope>
    <source>
        <strain evidence="10 11">AR1</strain>
    </source>
</reference>
<dbReference type="AlphaFoldDB" id="K0B706"/>
<name>K0B706_9ARCH</name>
<dbReference type="Pfam" id="PF00127">
    <property type="entry name" value="Copper-bind"/>
    <property type="match status" value="2"/>
</dbReference>
<dbReference type="GO" id="GO:0009055">
    <property type="term" value="F:electron transfer activity"/>
    <property type="evidence" value="ECO:0007669"/>
    <property type="project" value="InterPro"/>
</dbReference>
<evidence type="ECO:0000256" key="8">
    <source>
        <dbReference type="SAM" id="Phobius"/>
    </source>
</evidence>
<keyword evidence="5" id="KW-0249">Electron transport</keyword>
<feature type="binding site" evidence="7">
    <location>
        <position position="279"/>
    </location>
    <ligand>
        <name>Cu cation</name>
        <dbReference type="ChEBI" id="CHEBI:23378"/>
    </ligand>
</feature>
<sequence length="421" mass="45581">MDEMNFSYGIITAVGVLAAISIGFIAMSPDEIIEPRVVENNMPIVTPSMEVEVTEILVNPQLLPISAVEGEILEIESEFIGDDGQIVNHVYYTISATQDGNEILHEESHRHTSVDDDGYAIELFPVHKTSVLGNSDVTIKILVTGLGHGKDVATPITSEYVLTVTPKSKIVEEPDTLVLGEVTSAVPAPPQKHVVEITQGSGGPGCEETNECYLPHTITIFIGDAVQWNNVDTAAHTVTSGNIQDGATGVFDSSLFMAGETFEFTFEKPGTYDYFCMVHPWMTGKVIVNEVSEMIVIEPTEELMDEPTAEPRELPESQSDLPISLTISIPEGSGAPGCNETNECYLPYEATVPVDSTIIWSNDDSAAHTVTSGNVNAGATGMFDSGLFLSGATFEFTFEKPGTYDYFCMVHPWMTGIVHVE</sequence>
<comment type="subcellular location">
    <subcellularLocation>
        <location evidence="1">Periplasm</location>
    </subcellularLocation>
</comment>
<feature type="binding site" evidence="7">
    <location>
        <position position="276"/>
    </location>
    <ligand>
        <name>Cu cation</name>
        <dbReference type="ChEBI" id="CHEBI:23378"/>
    </ligand>
</feature>
<dbReference type="InterPro" id="IPR000923">
    <property type="entry name" value="BlueCu_1"/>
</dbReference>
<evidence type="ECO:0000256" key="5">
    <source>
        <dbReference type="ARBA" id="ARBA00022982"/>
    </source>
</evidence>
<protein>
    <submittedName>
        <fullName evidence="10">Protease inhibitor Kazal-type</fullName>
    </submittedName>
</protein>
<evidence type="ECO:0000313" key="11">
    <source>
        <dbReference type="Proteomes" id="UP000006101"/>
    </source>
</evidence>
<dbReference type="STRING" id="1229908.NKOR_07085"/>
<evidence type="ECO:0000256" key="4">
    <source>
        <dbReference type="ARBA" id="ARBA00022764"/>
    </source>
</evidence>
<dbReference type="InterPro" id="IPR002386">
    <property type="entry name" value="Amicyanin/Pseudoazurin"/>
</dbReference>
<feature type="transmembrane region" description="Helical" evidence="8">
    <location>
        <begin position="6"/>
        <end position="26"/>
    </location>
</feature>
<dbReference type="PANTHER" id="PTHR36507">
    <property type="entry name" value="BLL1555 PROTEIN"/>
    <property type="match status" value="1"/>
</dbReference>
<keyword evidence="8" id="KW-0472">Membrane</keyword>
<keyword evidence="8" id="KW-0812">Transmembrane</keyword>
<dbReference type="KEGG" id="nkr:NKOR_07085"/>
<dbReference type="EMBL" id="CP003842">
    <property type="protein sequence ID" value="AFS81284.1"/>
    <property type="molecule type" value="Genomic_DNA"/>
</dbReference>
<evidence type="ECO:0000256" key="6">
    <source>
        <dbReference type="ARBA" id="ARBA00023008"/>
    </source>
</evidence>
<evidence type="ECO:0000256" key="1">
    <source>
        <dbReference type="ARBA" id="ARBA00004418"/>
    </source>
</evidence>
<gene>
    <name evidence="10" type="ORF">NKOR_07085</name>
</gene>
<feature type="domain" description="Blue (type 1) copper" evidence="9">
    <location>
        <begin position="345"/>
        <end position="421"/>
    </location>
</feature>
<proteinExistence type="predicted"/>
<dbReference type="PATRIC" id="fig|1229908.8.peg.1535"/>
<evidence type="ECO:0000313" key="10">
    <source>
        <dbReference type="EMBL" id="AFS81284.1"/>
    </source>
</evidence>
<feature type="domain" description="Blue (type 1) copper" evidence="9">
    <location>
        <begin position="213"/>
        <end position="289"/>
    </location>
</feature>
<dbReference type="PANTHER" id="PTHR36507:SF1">
    <property type="entry name" value="BLL1555 PROTEIN"/>
    <property type="match status" value="1"/>
</dbReference>
<evidence type="ECO:0000256" key="2">
    <source>
        <dbReference type="ARBA" id="ARBA00022448"/>
    </source>
</evidence>
<evidence type="ECO:0000259" key="9">
    <source>
        <dbReference type="Pfam" id="PF00127"/>
    </source>
</evidence>
<dbReference type="SUPFAM" id="SSF49503">
    <property type="entry name" value="Cupredoxins"/>
    <property type="match status" value="2"/>
</dbReference>
<dbReference type="GO" id="GO:0005507">
    <property type="term" value="F:copper ion binding"/>
    <property type="evidence" value="ECO:0007669"/>
    <property type="project" value="InterPro"/>
</dbReference>